<proteinExistence type="predicted"/>
<dbReference type="EMBL" id="LDEV01002936">
    <property type="protein sequence ID" value="KLJ06990.1"/>
    <property type="molecule type" value="Genomic_DNA"/>
</dbReference>
<accession>A0A0H1B6H9</accession>
<comment type="caution">
    <text evidence="1">The sequence shown here is derived from an EMBL/GenBank/DDBJ whole genome shotgun (WGS) entry which is preliminary data.</text>
</comment>
<dbReference type="AlphaFoldDB" id="A0A0H1B6H9"/>
<sequence length="76" mass="8650">MQAKNVLNPSVQTAILAPTRDEFETGFSLGNMSRLLWRIGTSSITSMACHTDTDRNRKAAKFEILSPMYSVWWTIR</sequence>
<protein>
    <submittedName>
        <fullName evidence="1">Uncharacterized protein</fullName>
    </submittedName>
</protein>
<keyword evidence="2" id="KW-1185">Reference proteome</keyword>
<evidence type="ECO:0000313" key="2">
    <source>
        <dbReference type="Proteomes" id="UP000053573"/>
    </source>
</evidence>
<organism evidence="1 2">
    <name type="scientific">Blastomyces silverae</name>
    <dbReference type="NCBI Taxonomy" id="2060906"/>
    <lineage>
        <taxon>Eukaryota</taxon>
        <taxon>Fungi</taxon>
        <taxon>Dikarya</taxon>
        <taxon>Ascomycota</taxon>
        <taxon>Pezizomycotina</taxon>
        <taxon>Eurotiomycetes</taxon>
        <taxon>Eurotiomycetidae</taxon>
        <taxon>Onygenales</taxon>
        <taxon>Ajellomycetaceae</taxon>
        <taxon>Blastomyces</taxon>
    </lineage>
</organism>
<reference evidence="2" key="1">
    <citation type="journal article" date="2015" name="PLoS Genet.">
        <title>The dynamic genome and transcriptome of the human fungal pathogen Blastomyces and close relative Emmonsia.</title>
        <authorList>
            <person name="Munoz J.F."/>
            <person name="Gauthier G.M."/>
            <person name="Desjardins C.A."/>
            <person name="Gallo J.E."/>
            <person name="Holder J."/>
            <person name="Sullivan T.D."/>
            <person name="Marty A.J."/>
            <person name="Carmen J.C."/>
            <person name="Chen Z."/>
            <person name="Ding L."/>
            <person name="Gujja S."/>
            <person name="Magrini V."/>
            <person name="Misas E."/>
            <person name="Mitreva M."/>
            <person name="Priest M."/>
            <person name="Saif S."/>
            <person name="Whiston E.A."/>
            <person name="Young S."/>
            <person name="Zeng Q."/>
            <person name="Goldman W.E."/>
            <person name="Mardis E.R."/>
            <person name="Taylor J.W."/>
            <person name="McEwen J.G."/>
            <person name="Clay O.K."/>
            <person name="Klein B.S."/>
            <person name="Cuomo C.A."/>
        </authorList>
    </citation>
    <scope>NUCLEOTIDE SEQUENCE [LARGE SCALE GENOMIC DNA]</scope>
    <source>
        <strain evidence="2">UAMH 139</strain>
    </source>
</reference>
<dbReference type="OrthoDB" id="10441729at2759"/>
<evidence type="ECO:0000313" key="1">
    <source>
        <dbReference type="EMBL" id="KLJ06990.1"/>
    </source>
</evidence>
<gene>
    <name evidence="1" type="ORF">EMPG_17518</name>
</gene>
<dbReference type="Proteomes" id="UP000053573">
    <property type="component" value="Unassembled WGS sequence"/>
</dbReference>
<name>A0A0H1B6H9_9EURO</name>